<dbReference type="PANTHER" id="PTHR47549">
    <property type="entry name" value="GOLGI APPARATUS MEMBRANE PROTEIN TVP38-RELATED"/>
    <property type="match status" value="1"/>
</dbReference>
<evidence type="ECO:0000256" key="1">
    <source>
        <dbReference type="ARBA" id="ARBA00002978"/>
    </source>
</evidence>
<dbReference type="GO" id="GO:0016192">
    <property type="term" value="P:vesicle-mediated transport"/>
    <property type="evidence" value="ECO:0007669"/>
    <property type="project" value="TreeGrafter"/>
</dbReference>
<keyword evidence="9 10" id="KW-0472">Membrane</keyword>
<dbReference type="InterPro" id="IPR051076">
    <property type="entry name" value="Golgi_membrane_TVP38/TMEM64"/>
</dbReference>
<comment type="function">
    <text evidence="1">Golgi membrane protein involved in vesicular trafficking and spindle migration.</text>
</comment>
<evidence type="ECO:0000256" key="5">
    <source>
        <dbReference type="ARBA" id="ARBA00020673"/>
    </source>
</evidence>
<accession>A0A1B7NDE5</accession>
<dbReference type="GO" id="GO:0000139">
    <property type="term" value="C:Golgi membrane"/>
    <property type="evidence" value="ECO:0007669"/>
    <property type="project" value="UniProtKB-SubCell"/>
</dbReference>
<feature type="transmembrane region" description="Helical" evidence="10">
    <location>
        <begin position="156"/>
        <end position="180"/>
    </location>
</feature>
<dbReference type="InterPro" id="IPR032816">
    <property type="entry name" value="VTT_dom"/>
</dbReference>
<keyword evidence="6 10" id="KW-0812">Transmembrane</keyword>
<sequence>MAAQLSDSLVVNEKLDPGLLFNDIPLSSRPPHRGLRPTHHFIPMRASSSSSISTSSSSSTQSLSQSQRYVRPRGLRIWNLFKQWLPILAYGATSLGFVLAIAFWKTEVFDGLDQLSHWLRSDEHFGYAVLFCLIFITTFPPLPLYSTLITLSGYTYGPWIGAAISYCAALSGAVVVFWLSRTFLREPIARWLTSTRALGRAVRAVERRPQLLFFVRLAPYPYNVLNALLAATPTLTMRTYVICTGLSLFKVIVHTSIGAGIRSFSAKKEGDLQEEDDDTWSRVWTISGIILCITLFVYLSWVARRAVDDELDDDSEFPGSAAEERVAFLAAGSPVEDDYTGSRPLELPLTSRDHMTEAELVPHGLVSPQRISSGVAAV</sequence>
<name>A0A1B7NDE5_9AGAM</name>
<evidence type="ECO:0000256" key="4">
    <source>
        <dbReference type="ARBA" id="ARBA00013533"/>
    </source>
</evidence>
<keyword evidence="7 10" id="KW-1133">Transmembrane helix</keyword>
<organism evidence="12 13">
    <name type="scientific">Rhizopogon vinicolor AM-OR11-026</name>
    <dbReference type="NCBI Taxonomy" id="1314800"/>
    <lineage>
        <taxon>Eukaryota</taxon>
        <taxon>Fungi</taxon>
        <taxon>Dikarya</taxon>
        <taxon>Basidiomycota</taxon>
        <taxon>Agaricomycotina</taxon>
        <taxon>Agaricomycetes</taxon>
        <taxon>Agaricomycetidae</taxon>
        <taxon>Boletales</taxon>
        <taxon>Suillineae</taxon>
        <taxon>Rhizopogonaceae</taxon>
        <taxon>Rhizopogon</taxon>
    </lineage>
</organism>
<evidence type="ECO:0000256" key="6">
    <source>
        <dbReference type="ARBA" id="ARBA00022692"/>
    </source>
</evidence>
<protein>
    <recommendedName>
        <fullName evidence="4">Golgi apparatus membrane protein TVP38</fullName>
    </recommendedName>
    <alternativeName>
        <fullName evidence="5">Golgi apparatus membrane protein tvp38</fullName>
    </alternativeName>
</protein>
<dbReference type="OrthoDB" id="166803at2759"/>
<dbReference type="STRING" id="1314800.A0A1B7NDE5"/>
<evidence type="ECO:0000256" key="7">
    <source>
        <dbReference type="ARBA" id="ARBA00022989"/>
    </source>
</evidence>
<comment type="subcellular location">
    <subcellularLocation>
        <location evidence="2">Golgi apparatus membrane</location>
        <topology evidence="2">Multi-pass membrane protein</topology>
    </subcellularLocation>
</comment>
<evidence type="ECO:0000256" key="8">
    <source>
        <dbReference type="ARBA" id="ARBA00023034"/>
    </source>
</evidence>
<proteinExistence type="inferred from homology"/>
<dbReference type="Proteomes" id="UP000092154">
    <property type="component" value="Unassembled WGS sequence"/>
</dbReference>
<gene>
    <name evidence="12" type="ORF">K503DRAFT_862687</name>
</gene>
<evidence type="ECO:0000256" key="9">
    <source>
        <dbReference type="ARBA" id="ARBA00023136"/>
    </source>
</evidence>
<feature type="transmembrane region" description="Helical" evidence="10">
    <location>
        <begin position="240"/>
        <end position="261"/>
    </location>
</feature>
<evidence type="ECO:0000256" key="10">
    <source>
        <dbReference type="SAM" id="Phobius"/>
    </source>
</evidence>
<feature type="transmembrane region" description="Helical" evidence="10">
    <location>
        <begin position="281"/>
        <end position="301"/>
    </location>
</feature>
<dbReference type="PANTHER" id="PTHR47549:SF3">
    <property type="entry name" value="GOLGI APPARATUS MEMBRANE PROTEIN TVP38"/>
    <property type="match status" value="1"/>
</dbReference>
<evidence type="ECO:0000256" key="2">
    <source>
        <dbReference type="ARBA" id="ARBA00004653"/>
    </source>
</evidence>
<comment type="similarity">
    <text evidence="3">Belongs to the TVP38/TMEM64 family.</text>
</comment>
<evidence type="ECO:0000313" key="12">
    <source>
        <dbReference type="EMBL" id="OAX42907.1"/>
    </source>
</evidence>
<feature type="domain" description="VTT" evidence="11">
    <location>
        <begin position="145"/>
        <end position="259"/>
    </location>
</feature>
<feature type="transmembrane region" description="Helical" evidence="10">
    <location>
        <begin position="84"/>
        <end position="104"/>
    </location>
</feature>
<evidence type="ECO:0000259" key="11">
    <source>
        <dbReference type="Pfam" id="PF09335"/>
    </source>
</evidence>
<feature type="transmembrane region" description="Helical" evidence="10">
    <location>
        <begin position="125"/>
        <end position="144"/>
    </location>
</feature>
<dbReference type="AlphaFoldDB" id="A0A1B7NDE5"/>
<keyword evidence="8" id="KW-0333">Golgi apparatus</keyword>
<dbReference type="Pfam" id="PF09335">
    <property type="entry name" value="VTT_dom"/>
    <property type="match status" value="1"/>
</dbReference>
<dbReference type="GO" id="GO:0000022">
    <property type="term" value="P:mitotic spindle elongation"/>
    <property type="evidence" value="ECO:0007669"/>
    <property type="project" value="TreeGrafter"/>
</dbReference>
<evidence type="ECO:0000256" key="3">
    <source>
        <dbReference type="ARBA" id="ARBA00008640"/>
    </source>
</evidence>
<evidence type="ECO:0000313" key="13">
    <source>
        <dbReference type="Proteomes" id="UP000092154"/>
    </source>
</evidence>
<dbReference type="InParanoid" id="A0A1B7NDE5"/>
<reference evidence="12 13" key="1">
    <citation type="submission" date="2016-06" db="EMBL/GenBank/DDBJ databases">
        <title>Comparative genomics of the ectomycorrhizal sister species Rhizopogon vinicolor and Rhizopogon vesiculosus (Basidiomycota: Boletales) reveals a divergence of the mating type B locus.</title>
        <authorList>
            <consortium name="DOE Joint Genome Institute"/>
            <person name="Mujic A.B."/>
            <person name="Kuo A."/>
            <person name="Tritt A."/>
            <person name="Lipzen A."/>
            <person name="Chen C."/>
            <person name="Johnson J."/>
            <person name="Sharma A."/>
            <person name="Barry K."/>
            <person name="Grigoriev I.V."/>
            <person name="Spatafora J.W."/>
        </authorList>
    </citation>
    <scope>NUCLEOTIDE SEQUENCE [LARGE SCALE GENOMIC DNA]</scope>
    <source>
        <strain evidence="12 13">AM-OR11-026</strain>
    </source>
</reference>
<dbReference type="EMBL" id="KV448147">
    <property type="protein sequence ID" value="OAX42907.1"/>
    <property type="molecule type" value="Genomic_DNA"/>
</dbReference>
<keyword evidence="13" id="KW-1185">Reference proteome</keyword>